<proteinExistence type="predicted"/>
<evidence type="ECO:0000256" key="1">
    <source>
        <dbReference type="SAM" id="MobiDB-lite"/>
    </source>
</evidence>
<evidence type="ECO:0000313" key="3">
    <source>
        <dbReference type="Proteomes" id="UP000663901"/>
    </source>
</evidence>
<dbReference type="Proteomes" id="UP000663901">
    <property type="component" value="Chromosome"/>
</dbReference>
<dbReference type="AlphaFoldDB" id="A0A8A4K057"/>
<name>A0A8A4K057_PANAN</name>
<feature type="region of interest" description="Disordered" evidence="1">
    <location>
        <begin position="130"/>
        <end position="150"/>
    </location>
</feature>
<organism evidence="2 3">
    <name type="scientific">Pantoea ananas</name>
    <name type="common">Erwinia uredovora</name>
    <dbReference type="NCBI Taxonomy" id="553"/>
    <lineage>
        <taxon>Bacteria</taxon>
        <taxon>Pseudomonadati</taxon>
        <taxon>Pseudomonadota</taxon>
        <taxon>Gammaproteobacteria</taxon>
        <taxon>Enterobacterales</taxon>
        <taxon>Erwiniaceae</taxon>
        <taxon>Pantoea</taxon>
    </lineage>
</organism>
<accession>A0A8A4K057</accession>
<gene>
    <name evidence="2" type="ORF">H0Z12_16845</name>
</gene>
<protein>
    <submittedName>
        <fullName evidence="2">Uncharacterized protein</fullName>
    </submittedName>
</protein>
<dbReference type="RefSeq" id="WP_104933234.1">
    <property type="nucleotide sequence ID" value="NZ_CP020943.2"/>
</dbReference>
<dbReference type="EMBL" id="CP059084">
    <property type="protein sequence ID" value="QTC45355.1"/>
    <property type="molecule type" value="Genomic_DNA"/>
</dbReference>
<evidence type="ECO:0000313" key="2">
    <source>
        <dbReference type="EMBL" id="QTC45355.1"/>
    </source>
</evidence>
<sequence>MGLFFAPTLVELAIKSIYDLYKNSSGGSIVTPEEKAETVDAANSIVDIQAKAQQELAIARRILIAESVEITEIYEASGQGNAGIRKDDTALQVGAHGEGRKMTQRTIKFAGFNHKIDDVIALLDESYSQASNSEDASVVVSPDESEHTPS</sequence>
<reference evidence="2" key="1">
    <citation type="submission" date="2020-07" db="EMBL/GenBank/DDBJ databases">
        <title>Genome Sequences for Panteoa spp. that cause Center Rot in Onions.</title>
        <authorList>
            <person name="Asselin J.A."/>
            <person name="Helmann T."/>
            <person name="Beer S."/>
            <person name="Stodghill P."/>
        </authorList>
    </citation>
    <scope>NUCLEOTIDE SEQUENCE</scope>
    <source>
        <strain evidence="2">OC5a</strain>
    </source>
</reference>